<accession>A0ABV0KBQ0</accession>
<gene>
    <name evidence="1" type="ORF">NC992_24440</name>
</gene>
<dbReference type="RefSeq" id="WP_348251379.1">
    <property type="nucleotide sequence ID" value="NZ_JAMPKX010000019.1"/>
</dbReference>
<evidence type="ECO:0000313" key="1">
    <source>
        <dbReference type="EMBL" id="MEP0950044.1"/>
    </source>
</evidence>
<name>A0ABV0KBQ0_9CYAN</name>
<evidence type="ECO:0000313" key="2">
    <source>
        <dbReference type="Proteomes" id="UP001482513"/>
    </source>
</evidence>
<dbReference type="Proteomes" id="UP001482513">
    <property type="component" value="Unassembled WGS sequence"/>
</dbReference>
<comment type="caution">
    <text evidence="1">The sequence shown here is derived from an EMBL/GenBank/DDBJ whole genome shotgun (WGS) entry which is preliminary data.</text>
</comment>
<sequence length="59" mass="6771">MRLPPSVLRPVDRVHILDLKAISLCSGRRSGVHRLHNWDNSLPDSDRRAGLMVLSMRIR</sequence>
<reference evidence="1 2" key="1">
    <citation type="submission" date="2022-04" db="EMBL/GenBank/DDBJ databases">
        <title>Positive selection, recombination, and allopatry shape intraspecific diversity of widespread and dominant cyanobacteria.</title>
        <authorList>
            <person name="Wei J."/>
            <person name="Shu W."/>
            <person name="Hu C."/>
        </authorList>
    </citation>
    <scope>NUCLEOTIDE SEQUENCE [LARGE SCALE GENOMIC DNA]</scope>
    <source>
        <strain evidence="1 2">DQ-A4</strain>
    </source>
</reference>
<proteinExistence type="predicted"/>
<protein>
    <submittedName>
        <fullName evidence="1">Uncharacterized protein</fullName>
    </submittedName>
</protein>
<dbReference type="EMBL" id="JAMPKX010000019">
    <property type="protein sequence ID" value="MEP0950044.1"/>
    <property type="molecule type" value="Genomic_DNA"/>
</dbReference>
<keyword evidence="2" id="KW-1185">Reference proteome</keyword>
<organism evidence="1 2">
    <name type="scientific">Leptolyngbya subtilissima DQ-A4</name>
    <dbReference type="NCBI Taxonomy" id="2933933"/>
    <lineage>
        <taxon>Bacteria</taxon>
        <taxon>Bacillati</taxon>
        <taxon>Cyanobacteriota</taxon>
        <taxon>Cyanophyceae</taxon>
        <taxon>Leptolyngbyales</taxon>
        <taxon>Leptolyngbyaceae</taxon>
        <taxon>Leptolyngbya group</taxon>
        <taxon>Leptolyngbya</taxon>
    </lineage>
</organism>